<reference evidence="11" key="2">
    <citation type="submission" date="2017-10" db="EMBL/GenBank/DDBJ databases">
        <title>Ladona fulva Genome sequencing and assembly.</title>
        <authorList>
            <person name="Murali S."/>
            <person name="Richards S."/>
            <person name="Bandaranaike D."/>
            <person name="Bellair M."/>
            <person name="Blankenburg K."/>
            <person name="Chao H."/>
            <person name="Dinh H."/>
            <person name="Doddapaneni H."/>
            <person name="Dugan-Rocha S."/>
            <person name="Elkadiri S."/>
            <person name="Gnanaolivu R."/>
            <person name="Hernandez B."/>
            <person name="Skinner E."/>
            <person name="Javaid M."/>
            <person name="Lee S."/>
            <person name="Li M."/>
            <person name="Ming W."/>
            <person name="Munidasa M."/>
            <person name="Muniz J."/>
            <person name="Nguyen L."/>
            <person name="Hughes D."/>
            <person name="Osuji N."/>
            <person name="Pu L.-L."/>
            <person name="Puazo M."/>
            <person name="Qu C."/>
            <person name="Quiroz J."/>
            <person name="Raj R."/>
            <person name="Weissenberger G."/>
            <person name="Xin Y."/>
            <person name="Zou X."/>
            <person name="Han Y."/>
            <person name="Worley K."/>
            <person name="Muzny D."/>
            <person name="Gibbs R."/>
        </authorList>
    </citation>
    <scope>NUCLEOTIDE SEQUENCE</scope>
    <source>
        <strain evidence="11">Sampled in the wild</strain>
    </source>
</reference>
<comment type="subcellular location">
    <subcellularLocation>
        <location evidence="1">Cell membrane</location>
        <topology evidence="1">Multi-pass membrane protein</topology>
    </subcellularLocation>
</comment>
<name>A0A8K0K4L8_LADFU</name>
<dbReference type="FunFam" id="1.20.1250.20:FF:000055">
    <property type="entry name" value="Facilitated trehalose transporter Tret1-2 homolog"/>
    <property type="match status" value="1"/>
</dbReference>
<dbReference type="InterPro" id="IPR020846">
    <property type="entry name" value="MFS_dom"/>
</dbReference>
<feature type="transmembrane region" description="Helical" evidence="9">
    <location>
        <begin position="375"/>
        <end position="396"/>
    </location>
</feature>
<dbReference type="SUPFAM" id="SSF103473">
    <property type="entry name" value="MFS general substrate transporter"/>
    <property type="match status" value="1"/>
</dbReference>
<dbReference type="OrthoDB" id="4142200at2759"/>
<dbReference type="Gene3D" id="1.20.1250.20">
    <property type="entry name" value="MFS general substrate transporter like domains"/>
    <property type="match status" value="1"/>
</dbReference>
<evidence type="ECO:0000313" key="11">
    <source>
        <dbReference type="EMBL" id="KAG8227205.1"/>
    </source>
</evidence>
<gene>
    <name evidence="11" type="ORF">J437_LFUL003411</name>
</gene>
<dbReference type="PROSITE" id="PS50850">
    <property type="entry name" value="MFS"/>
    <property type="match status" value="1"/>
</dbReference>
<comment type="similarity">
    <text evidence="7">Belongs to the major facilitator superfamily. Sugar transporter (TC 2.A.1.1) family. Trehalose transporter subfamily.</text>
</comment>
<dbReference type="Pfam" id="PF00083">
    <property type="entry name" value="Sugar_tr"/>
    <property type="match status" value="1"/>
</dbReference>
<evidence type="ECO:0000256" key="6">
    <source>
        <dbReference type="ARBA" id="ARBA00023180"/>
    </source>
</evidence>
<keyword evidence="2" id="KW-1003">Cell membrane</keyword>
<feature type="transmembrane region" description="Helical" evidence="9">
    <location>
        <begin position="176"/>
        <end position="197"/>
    </location>
</feature>
<protein>
    <recommendedName>
        <fullName evidence="10">Major facilitator superfamily (MFS) profile domain-containing protein</fullName>
    </recommendedName>
</protein>
<dbReference type="GO" id="GO:0051119">
    <property type="term" value="F:sugar transmembrane transporter activity"/>
    <property type="evidence" value="ECO:0007669"/>
    <property type="project" value="InterPro"/>
</dbReference>
<evidence type="ECO:0000256" key="1">
    <source>
        <dbReference type="ARBA" id="ARBA00004651"/>
    </source>
</evidence>
<evidence type="ECO:0000256" key="4">
    <source>
        <dbReference type="ARBA" id="ARBA00022989"/>
    </source>
</evidence>
<keyword evidence="5 9" id="KW-0472">Membrane</keyword>
<evidence type="ECO:0000256" key="8">
    <source>
        <dbReference type="RuleBase" id="RU003346"/>
    </source>
</evidence>
<evidence type="ECO:0000256" key="3">
    <source>
        <dbReference type="ARBA" id="ARBA00022692"/>
    </source>
</evidence>
<dbReference type="InterPro" id="IPR044775">
    <property type="entry name" value="MFS_ERD6/Tret1-like"/>
</dbReference>
<evidence type="ECO:0000256" key="7">
    <source>
        <dbReference type="ARBA" id="ARBA00024348"/>
    </source>
</evidence>
<dbReference type="CDD" id="cd17358">
    <property type="entry name" value="MFS_GLUT6_8_Class3_like"/>
    <property type="match status" value="1"/>
</dbReference>
<dbReference type="PROSITE" id="PS00216">
    <property type="entry name" value="SUGAR_TRANSPORT_1"/>
    <property type="match status" value="1"/>
</dbReference>
<dbReference type="InterPro" id="IPR003663">
    <property type="entry name" value="Sugar/inositol_transpt"/>
</dbReference>
<dbReference type="InterPro" id="IPR050549">
    <property type="entry name" value="MFS_Trehalose_Transporter"/>
</dbReference>
<feature type="transmembrane region" description="Helical" evidence="9">
    <location>
        <begin position="92"/>
        <end position="112"/>
    </location>
</feature>
<dbReference type="InterPro" id="IPR005828">
    <property type="entry name" value="MFS_sugar_transport-like"/>
</dbReference>
<feature type="transmembrane region" description="Helical" evidence="9">
    <location>
        <begin position="440"/>
        <end position="459"/>
    </location>
</feature>
<dbReference type="GO" id="GO:0005886">
    <property type="term" value="C:plasma membrane"/>
    <property type="evidence" value="ECO:0007669"/>
    <property type="project" value="UniProtKB-SubCell"/>
</dbReference>
<comment type="caution">
    <text evidence="11">The sequence shown here is derived from an EMBL/GenBank/DDBJ whole genome shotgun (WGS) entry which is preliminary data.</text>
</comment>
<evidence type="ECO:0000256" key="9">
    <source>
        <dbReference type="SAM" id="Phobius"/>
    </source>
</evidence>
<dbReference type="PROSITE" id="PS00217">
    <property type="entry name" value="SUGAR_TRANSPORT_2"/>
    <property type="match status" value="1"/>
</dbReference>
<feature type="transmembrane region" description="Helical" evidence="9">
    <location>
        <begin position="337"/>
        <end position="355"/>
    </location>
</feature>
<proteinExistence type="inferred from homology"/>
<evidence type="ECO:0000313" key="12">
    <source>
        <dbReference type="Proteomes" id="UP000792457"/>
    </source>
</evidence>
<feature type="transmembrane region" description="Helical" evidence="9">
    <location>
        <begin position="65"/>
        <end position="85"/>
    </location>
</feature>
<reference evidence="11" key="1">
    <citation type="submission" date="2013-04" db="EMBL/GenBank/DDBJ databases">
        <authorList>
            <person name="Qu J."/>
            <person name="Murali S.C."/>
            <person name="Bandaranaike D."/>
            <person name="Bellair M."/>
            <person name="Blankenburg K."/>
            <person name="Chao H."/>
            <person name="Dinh H."/>
            <person name="Doddapaneni H."/>
            <person name="Downs B."/>
            <person name="Dugan-Rocha S."/>
            <person name="Elkadiri S."/>
            <person name="Gnanaolivu R.D."/>
            <person name="Hernandez B."/>
            <person name="Javaid M."/>
            <person name="Jayaseelan J.C."/>
            <person name="Lee S."/>
            <person name="Li M."/>
            <person name="Ming W."/>
            <person name="Munidasa M."/>
            <person name="Muniz J."/>
            <person name="Nguyen L."/>
            <person name="Ongeri F."/>
            <person name="Osuji N."/>
            <person name="Pu L.-L."/>
            <person name="Puazo M."/>
            <person name="Qu C."/>
            <person name="Quiroz J."/>
            <person name="Raj R."/>
            <person name="Weissenberger G."/>
            <person name="Xin Y."/>
            <person name="Zou X."/>
            <person name="Han Y."/>
            <person name="Richards S."/>
            <person name="Worley K."/>
            <person name="Muzny D."/>
            <person name="Gibbs R."/>
        </authorList>
    </citation>
    <scope>NUCLEOTIDE SEQUENCE</scope>
    <source>
        <strain evidence="11">Sampled in the wild</strain>
    </source>
</reference>
<evidence type="ECO:0000259" key="10">
    <source>
        <dbReference type="PROSITE" id="PS50850"/>
    </source>
</evidence>
<dbReference type="Proteomes" id="UP000792457">
    <property type="component" value="Unassembled WGS sequence"/>
</dbReference>
<feature type="transmembrane region" description="Helical" evidence="9">
    <location>
        <begin position="14"/>
        <end position="36"/>
    </location>
</feature>
<feature type="domain" description="Major facilitator superfamily (MFS) profile" evidence="10">
    <location>
        <begin position="19"/>
        <end position="463"/>
    </location>
</feature>
<evidence type="ECO:0000256" key="5">
    <source>
        <dbReference type="ARBA" id="ARBA00023136"/>
    </source>
</evidence>
<dbReference type="EMBL" id="KZ308314">
    <property type="protein sequence ID" value="KAG8227205.1"/>
    <property type="molecule type" value="Genomic_DNA"/>
</dbReference>
<dbReference type="InterPro" id="IPR005829">
    <property type="entry name" value="Sugar_transporter_CS"/>
</dbReference>
<feature type="transmembrane region" description="Helical" evidence="9">
    <location>
        <begin position="270"/>
        <end position="292"/>
    </location>
</feature>
<dbReference type="PANTHER" id="PTHR48021:SF47">
    <property type="entry name" value="GH17672P"/>
    <property type="match status" value="1"/>
</dbReference>
<dbReference type="InterPro" id="IPR036259">
    <property type="entry name" value="MFS_trans_sf"/>
</dbReference>
<evidence type="ECO:0000256" key="2">
    <source>
        <dbReference type="ARBA" id="ARBA00022475"/>
    </source>
</evidence>
<keyword evidence="6" id="KW-0325">Glycoprotein</keyword>
<dbReference type="AlphaFoldDB" id="A0A8K0K4L8"/>
<accession>A0A8K0K4L8</accession>
<dbReference type="PANTHER" id="PTHR48021">
    <property type="match status" value="1"/>
</dbReference>
<keyword evidence="3 9" id="KW-0812">Transmembrane</keyword>
<feature type="transmembrane region" description="Helical" evidence="9">
    <location>
        <begin position="408"/>
        <end position="428"/>
    </location>
</feature>
<sequence>MDYPRKPLTIQEKWPQYCAAIAATLSSLLAGISMGWTSPVMNRLMGITGTHEPLERPLTLEESSWVTSLLTLGAIFGPLCGGIFIDKLGRKYTLLIMAGLPSILGWILTISAKNYGMLYAARFLIGISTGSASTLGPVYVAEISSASERGALCSLPQLMISLGILLEYAVGPYVSYFALGGINLAVSVIFVVSFFFMPESPYYLIAIGKQEEAEKSLAWCRGERRRVPSSNVLKELEDIADGVTAYGSSSSSLLDSFWGLFSSPGNRKALMIMGALLFTLQFCGINAVLFNAESIFRGKSEDVPILGASESAIVIAVVQVLSSWVETILADRLGRRPLLFFSTIVCGVSLTALGAHDYIASRDASAVSNIEWFPIVSLVFYNIAFTVGLGPLTWAIMGELFSTNSKSAAGILCGCFGWIAGFVVTRTFQPIASSSGTFVAYWIYASCSFAGFLFTAVFLPETKCKTLQEIQRELND</sequence>
<keyword evidence="12" id="KW-1185">Reference proteome</keyword>
<organism evidence="11 12">
    <name type="scientific">Ladona fulva</name>
    <name type="common">Scarce chaser dragonfly</name>
    <name type="synonym">Libellula fulva</name>
    <dbReference type="NCBI Taxonomy" id="123851"/>
    <lineage>
        <taxon>Eukaryota</taxon>
        <taxon>Metazoa</taxon>
        <taxon>Ecdysozoa</taxon>
        <taxon>Arthropoda</taxon>
        <taxon>Hexapoda</taxon>
        <taxon>Insecta</taxon>
        <taxon>Pterygota</taxon>
        <taxon>Palaeoptera</taxon>
        <taxon>Odonata</taxon>
        <taxon>Epiprocta</taxon>
        <taxon>Anisoptera</taxon>
        <taxon>Libelluloidea</taxon>
        <taxon>Libellulidae</taxon>
        <taxon>Ladona</taxon>
    </lineage>
</organism>
<dbReference type="PRINTS" id="PR00171">
    <property type="entry name" value="SUGRTRNSPORT"/>
</dbReference>
<feature type="transmembrane region" description="Helical" evidence="9">
    <location>
        <begin position="304"/>
        <end position="325"/>
    </location>
</feature>
<keyword evidence="4 9" id="KW-1133">Transmembrane helix</keyword>
<keyword evidence="8" id="KW-0813">Transport</keyword>
<dbReference type="NCBIfam" id="TIGR00879">
    <property type="entry name" value="SP"/>
    <property type="match status" value="1"/>
</dbReference>